<protein>
    <submittedName>
        <fullName evidence="2">Uncharacterized protein</fullName>
    </submittedName>
</protein>
<accession>A0ABN9XX36</accession>
<organism evidence="2 3">
    <name type="scientific">Prorocentrum cordatum</name>
    <dbReference type="NCBI Taxonomy" id="2364126"/>
    <lineage>
        <taxon>Eukaryota</taxon>
        <taxon>Sar</taxon>
        <taxon>Alveolata</taxon>
        <taxon>Dinophyceae</taxon>
        <taxon>Prorocentrales</taxon>
        <taxon>Prorocentraceae</taxon>
        <taxon>Prorocentrum</taxon>
    </lineage>
</organism>
<proteinExistence type="predicted"/>
<feature type="region of interest" description="Disordered" evidence="1">
    <location>
        <begin position="1"/>
        <end position="31"/>
    </location>
</feature>
<feature type="compositionally biased region" description="Basic and acidic residues" evidence="1">
    <location>
        <begin position="142"/>
        <end position="157"/>
    </location>
</feature>
<comment type="caution">
    <text evidence="2">The sequence shown here is derived from an EMBL/GenBank/DDBJ whole genome shotgun (WGS) entry which is preliminary data.</text>
</comment>
<gene>
    <name evidence="2" type="ORF">PCOR1329_LOCUS79752</name>
</gene>
<reference evidence="2" key="1">
    <citation type="submission" date="2023-10" db="EMBL/GenBank/DDBJ databases">
        <authorList>
            <person name="Chen Y."/>
            <person name="Shah S."/>
            <person name="Dougan E. K."/>
            <person name="Thang M."/>
            <person name="Chan C."/>
        </authorList>
    </citation>
    <scope>NUCLEOTIDE SEQUENCE [LARGE SCALE GENOMIC DNA]</scope>
</reference>
<name>A0ABN9XX36_9DINO</name>
<dbReference type="Proteomes" id="UP001189429">
    <property type="component" value="Unassembled WGS sequence"/>
</dbReference>
<feature type="compositionally biased region" description="Basic and acidic residues" evidence="1">
    <location>
        <begin position="1"/>
        <end position="15"/>
    </location>
</feature>
<evidence type="ECO:0000313" key="2">
    <source>
        <dbReference type="EMBL" id="CAK0903424.1"/>
    </source>
</evidence>
<evidence type="ECO:0000313" key="3">
    <source>
        <dbReference type="Proteomes" id="UP001189429"/>
    </source>
</evidence>
<feature type="region of interest" description="Disordered" evidence="1">
    <location>
        <begin position="141"/>
        <end position="161"/>
    </location>
</feature>
<evidence type="ECO:0000256" key="1">
    <source>
        <dbReference type="SAM" id="MobiDB-lite"/>
    </source>
</evidence>
<sequence length="202" mass="21712">MGLDIVKKLRGEAERRRKAGAPERAQPKHAPAHGLFVSQSSEVIGHDAMAASRAPGVGLPTVTEGHASAFRVTLARSRARTGAAFWSTGEVEVRDLRLSGAFVGSRPLSNLGKRSGSRALSGEFRGGPDLLEPLLEAKVMTRKPDERRKSRGRRDETMAAGLGRGALVTTVARCLENCLRTRETSESTAPTFARKFPARGRA</sequence>
<keyword evidence="3" id="KW-1185">Reference proteome</keyword>
<dbReference type="EMBL" id="CAUYUJ010021226">
    <property type="protein sequence ID" value="CAK0903424.1"/>
    <property type="molecule type" value="Genomic_DNA"/>
</dbReference>